<feature type="region of interest" description="Disordered" evidence="6">
    <location>
        <begin position="1"/>
        <end position="107"/>
    </location>
</feature>
<evidence type="ECO:0000259" key="7">
    <source>
        <dbReference type="PROSITE" id="PS50157"/>
    </source>
</evidence>
<dbReference type="Gene3D" id="3.30.160.60">
    <property type="entry name" value="Classic Zinc Finger"/>
    <property type="match status" value="3"/>
</dbReference>
<dbReference type="SUPFAM" id="SSF57667">
    <property type="entry name" value="beta-beta-alpha zinc fingers"/>
    <property type="match status" value="3"/>
</dbReference>
<dbReference type="InterPro" id="IPR036236">
    <property type="entry name" value="Znf_C2H2_sf"/>
</dbReference>
<protein>
    <recommendedName>
        <fullName evidence="7">C2H2-type domain-containing protein</fullName>
    </recommendedName>
</protein>
<feature type="domain" description="C2H2-type" evidence="7">
    <location>
        <begin position="174"/>
        <end position="202"/>
    </location>
</feature>
<dbReference type="Proteomes" id="UP000749559">
    <property type="component" value="Unassembled WGS sequence"/>
</dbReference>
<reference evidence="8" key="1">
    <citation type="submission" date="2022-03" db="EMBL/GenBank/DDBJ databases">
        <authorList>
            <person name="Martin C."/>
        </authorList>
    </citation>
    <scope>NUCLEOTIDE SEQUENCE</scope>
</reference>
<feature type="compositionally biased region" description="Basic and acidic residues" evidence="6">
    <location>
        <begin position="89"/>
        <end position="103"/>
    </location>
</feature>
<evidence type="ECO:0000256" key="5">
    <source>
        <dbReference type="PROSITE-ProRule" id="PRU00042"/>
    </source>
</evidence>
<proteinExistence type="predicted"/>
<keyword evidence="2" id="KW-0677">Repeat</keyword>
<evidence type="ECO:0000313" key="8">
    <source>
        <dbReference type="EMBL" id="CAH1792567.1"/>
    </source>
</evidence>
<dbReference type="AlphaFoldDB" id="A0A8S4PG75"/>
<dbReference type="Pfam" id="PF00096">
    <property type="entry name" value="zf-C2H2"/>
    <property type="match status" value="1"/>
</dbReference>
<evidence type="ECO:0000256" key="6">
    <source>
        <dbReference type="SAM" id="MobiDB-lite"/>
    </source>
</evidence>
<organism evidence="8 9">
    <name type="scientific">Owenia fusiformis</name>
    <name type="common">Polychaete worm</name>
    <dbReference type="NCBI Taxonomy" id="6347"/>
    <lineage>
        <taxon>Eukaryota</taxon>
        <taxon>Metazoa</taxon>
        <taxon>Spiralia</taxon>
        <taxon>Lophotrochozoa</taxon>
        <taxon>Annelida</taxon>
        <taxon>Polychaeta</taxon>
        <taxon>Sedentaria</taxon>
        <taxon>Canalipalpata</taxon>
        <taxon>Sabellida</taxon>
        <taxon>Oweniida</taxon>
        <taxon>Oweniidae</taxon>
        <taxon>Owenia</taxon>
    </lineage>
</organism>
<evidence type="ECO:0000256" key="2">
    <source>
        <dbReference type="ARBA" id="ARBA00022737"/>
    </source>
</evidence>
<feature type="compositionally biased region" description="Basic and acidic residues" evidence="6">
    <location>
        <begin position="69"/>
        <end position="79"/>
    </location>
</feature>
<dbReference type="PROSITE" id="PS00028">
    <property type="entry name" value="ZINC_FINGER_C2H2_1"/>
    <property type="match status" value="4"/>
</dbReference>
<dbReference type="PANTHER" id="PTHR24379">
    <property type="entry name" value="KRAB AND ZINC FINGER DOMAIN-CONTAINING"/>
    <property type="match status" value="1"/>
</dbReference>
<dbReference type="PROSITE" id="PS50157">
    <property type="entry name" value="ZINC_FINGER_C2H2_2"/>
    <property type="match status" value="4"/>
</dbReference>
<dbReference type="OrthoDB" id="6220440at2759"/>
<name>A0A8S4PG75_OWEFU</name>
<evidence type="ECO:0000256" key="1">
    <source>
        <dbReference type="ARBA" id="ARBA00022723"/>
    </source>
</evidence>
<evidence type="ECO:0000256" key="3">
    <source>
        <dbReference type="ARBA" id="ARBA00022771"/>
    </source>
</evidence>
<feature type="domain" description="C2H2-type" evidence="7">
    <location>
        <begin position="203"/>
        <end position="230"/>
    </location>
</feature>
<evidence type="ECO:0000256" key="4">
    <source>
        <dbReference type="ARBA" id="ARBA00022833"/>
    </source>
</evidence>
<feature type="compositionally biased region" description="Polar residues" evidence="6">
    <location>
        <begin position="29"/>
        <end position="47"/>
    </location>
</feature>
<keyword evidence="9" id="KW-1185">Reference proteome</keyword>
<dbReference type="PANTHER" id="PTHR24379:SF121">
    <property type="entry name" value="C2H2-TYPE DOMAIN-CONTAINING PROTEIN"/>
    <property type="match status" value="1"/>
</dbReference>
<comment type="caution">
    <text evidence="8">The sequence shown here is derived from an EMBL/GenBank/DDBJ whole genome shotgun (WGS) entry which is preliminary data.</text>
</comment>
<gene>
    <name evidence="8" type="ORF">OFUS_LOCUS17517</name>
</gene>
<evidence type="ECO:0000313" key="9">
    <source>
        <dbReference type="Proteomes" id="UP000749559"/>
    </source>
</evidence>
<dbReference type="SMART" id="SM00355">
    <property type="entry name" value="ZnF_C2H2"/>
    <property type="match status" value="7"/>
</dbReference>
<accession>A0A8S4PG75</accession>
<sequence>MQIKKLADDENDDTDIDNEDDMNDEMDTGESNTNEINDNLENVTTKQEPADSEQVAEPSTSANADQVEDDTKQHMDTKYKTSQWEQEEDEKHARETTEEKNTENVESNKVAEIRHRCDINQCTYTAKYKYLVNQHKKITHDGLRYHCEKCSKRFTRKHILEDHINVVHLKIQSFLCQLCSKAYSSMSSLTTHVKYKHEMVKHFTCCICKKGYFHKNDYESHMNNHSKVTPYQCKLCKKEFQIRNSFRNHQVDCGRKSEDKYKCEECQKYFSTNRSLSEHIKFQHRQINLFQCCGKTYKYPRSYKRHLKSNQHIDK</sequence>
<feature type="domain" description="C2H2-type" evidence="7">
    <location>
        <begin position="261"/>
        <end position="284"/>
    </location>
</feature>
<keyword evidence="3 5" id="KW-0863">Zinc-finger</keyword>
<keyword evidence="4" id="KW-0862">Zinc</keyword>
<feature type="domain" description="C2H2-type" evidence="7">
    <location>
        <begin position="145"/>
        <end position="173"/>
    </location>
</feature>
<dbReference type="EMBL" id="CAIIXF020000008">
    <property type="protein sequence ID" value="CAH1792567.1"/>
    <property type="molecule type" value="Genomic_DNA"/>
</dbReference>
<keyword evidence="1" id="KW-0479">Metal-binding</keyword>
<dbReference type="GO" id="GO:0008270">
    <property type="term" value="F:zinc ion binding"/>
    <property type="evidence" value="ECO:0007669"/>
    <property type="project" value="UniProtKB-KW"/>
</dbReference>
<feature type="compositionally biased region" description="Acidic residues" evidence="6">
    <location>
        <begin position="9"/>
        <end position="28"/>
    </location>
</feature>
<dbReference type="InterPro" id="IPR013087">
    <property type="entry name" value="Znf_C2H2_type"/>
</dbReference>